<dbReference type="EMBL" id="CM026424">
    <property type="protein sequence ID" value="KAG0579656.1"/>
    <property type="molecule type" value="Genomic_DNA"/>
</dbReference>
<sequence length="289" mass="31403">MPQYWVMPGTGLPAVRIAGDDDDFFRRATRSLDKLNGTVAGHALLTALANRRAAVPALNVTIHLTTEINQCAGIPRTIAGAAVSDGRTLLAQALIDGLGNIPGEIQDCLNAMDPPMLGIAGHAWLANAVNMTPIYNIEGMPPLPQSVIRLTANDVTNWINGVTIYPAPIPAARREDLALLLLTVLWPGSRNRPGNGLHSRVNWDPTKRQITLTNGVVLRGSKTVSLAHELTHALYNGEGQQLGNENGHFSSVLYEYMCVGLGPWATEECSENKYRAEWTRPTLELRPCY</sequence>
<organism evidence="1 2">
    <name type="scientific">Ceratodon purpureus</name>
    <name type="common">Fire moss</name>
    <name type="synonym">Dicranum purpureum</name>
    <dbReference type="NCBI Taxonomy" id="3225"/>
    <lineage>
        <taxon>Eukaryota</taxon>
        <taxon>Viridiplantae</taxon>
        <taxon>Streptophyta</taxon>
        <taxon>Embryophyta</taxon>
        <taxon>Bryophyta</taxon>
        <taxon>Bryophytina</taxon>
        <taxon>Bryopsida</taxon>
        <taxon>Dicranidae</taxon>
        <taxon>Pseudoditrichales</taxon>
        <taxon>Ditrichaceae</taxon>
        <taxon>Ceratodon</taxon>
    </lineage>
</organism>
<accession>A0A8T0I9P9</accession>
<dbReference type="AlphaFoldDB" id="A0A8T0I9P9"/>
<name>A0A8T0I9P9_CERPU</name>
<gene>
    <name evidence="1" type="ORF">KC19_4G114100</name>
</gene>
<proteinExistence type="predicted"/>
<protein>
    <submittedName>
        <fullName evidence="1">Uncharacterized protein</fullName>
    </submittedName>
</protein>
<dbReference type="Proteomes" id="UP000822688">
    <property type="component" value="Chromosome 4"/>
</dbReference>
<comment type="caution">
    <text evidence="1">The sequence shown here is derived from an EMBL/GenBank/DDBJ whole genome shotgun (WGS) entry which is preliminary data.</text>
</comment>
<evidence type="ECO:0000313" key="2">
    <source>
        <dbReference type="Proteomes" id="UP000822688"/>
    </source>
</evidence>
<keyword evidence="2" id="KW-1185">Reference proteome</keyword>
<evidence type="ECO:0000313" key="1">
    <source>
        <dbReference type="EMBL" id="KAG0579656.1"/>
    </source>
</evidence>
<reference evidence="1" key="1">
    <citation type="submission" date="2020-06" db="EMBL/GenBank/DDBJ databases">
        <title>WGS assembly of Ceratodon purpureus strain R40.</title>
        <authorList>
            <person name="Carey S.B."/>
            <person name="Jenkins J."/>
            <person name="Shu S."/>
            <person name="Lovell J.T."/>
            <person name="Sreedasyam A."/>
            <person name="Maumus F."/>
            <person name="Tiley G.P."/>
            <person name="Fernandez-Pozo N."/>
            <person name="Barry K."/>
            <person name="Chen C."/>
            <person name="Wang M."/>
            <person name="Lipzen A."/>
            <person name="Daum C."/>
            <person name="Saski C.A."/>
            <person name="Payton A.C."/>
            <person name="Mcbreen J.C."/>
            <person name="Conrad R.E."/>
            <person name="Kollar L.M."/>
            <person name="Olsson S."/>
            <person name="Huttunen S."/>
            <person name="Landis J.B."/>
            <person name="Wickett N.J."/>
            <person name="Johnson M.G."/>
            <person name="Rensing S.A."/>
            <person name="Grimwood J."/>
            <person name="Schmutz J."/>
            <person name="Mcdaniel S.F."/>
        </authorList>
    </citation>
    <scope>NUCLEOTIDE SEQUENCE</scope>
    <source>
        <strain evidence="1">R40</strain>
    </source>
</reference>